<evidence type="ECO:0000313" key="2">
    <source>
        <dbReference type="EMBL" id="MSC61685.1"/>
    </source>
</evidence>
<reference evidence="1 3" key="1">
    <citation type="submission" date="2015-09" db="EMBL/GenBank/DDBJ databases">
        <authorList>
            <consortium name="Pathogen Informatics"/>
        </authorList>
    </citation>
    <scope>NUCLEOTIDE SEQUENCE [LARGE SCALE GENOMIC DNA]</scope>
    <source>
        <strain evidence="1 3">2789STDY5834968</strain>
    </source>
</reference>
<protein>
    <submittedName>
        <fullName evidence="1">Uncharacterized protein</fullName>
    </submittedName>
</protein>
<dbReference type="EMBL" id="WKQP01000056">
    <property type="protein sequence ID" value="MSC61685.1"/>
    <property type="molecule type" value="Genomic_DNA"/>
</dbReference>
<dbReference type="RefSeq" id="WP_055238910.1">
    <property type="nucleotide sequence ID" value="NZ_CYXM01000050.1"/>
</dbReference>
<evidence type="ECO:0000313" key="4">
    <source>
        <dbReference type="Proteomes" id="UP000479563"/>
    </source>
</evidence>
<evidence type="ECO:0000313" key="3">
    <source>
        <dbReference type="Proteomes" id="UP000095673"/>
    </source>
</evidence>
<proteinExistence type="predicted"/>
<reference evidence="2 4" key="2">
    <citation type="journal article" date="2019" name="Nat. Med.">
        <title>A library of human gut bacterial isolates paired with longitudinal multiomics data enables mechanistic microbiome research.</title>
        <authorList>
            <person name="Poyet M."/>
            <person name="Groussin M."/>
            <person name="Gibbons S.M."/>
            <person name="Avila-Pacheco J."/>
            <person name="Jiang X."/>
            <person name="Kearney S.M."/>
            <person name="Perrotta A.R."/>
            <person name="Berdy B."/>
            <person name="Zhao S."/>
            <person name="Lieberman T.D."/>
            <person name="Swanson P.K."/>
            <person name="Smith M."/>
            <person name="Roesemann S."/>
            <person name="Alexander J.E."/>
            <person name="Rich S.A."/>
            <person name="Livny J."/>
            <person name="Vlamakis H."/>
            <person name="Clish C."/>
            <person name="Bullock K."/>
            <person name="Deik A."/>
            <person name="Scott J."/>
            <person name="Pierce K.A."/>
            <person name="Xavier R.J."/>
            <person name="Alm E.J."/>
        </authorList>
    </citation>
    <scope>NUCLEOTIDE SEQUENCE [LARGE SCALE GENOMIC DNA]</scope>
    <source>
        <strain evidence="2 4">BIOML-A11</strain>
    </source>
</reference>
<dbReference type="AlphaFoldDB" id="A0A173VWY8"/>
<organism evidence="1 3">
    <name type="scientific">Agathobacter rectalis</name>
    <dbReference type="NCBI Taxonomy" id="39491"/>
    <lineage>
        <taxon>Bacteria</taxon>
        <taxon>Bacillati</taxon>
        <taxon>Bacillota</taxon>
        <taxon>Clostridia</taxon>
        <taxon>Lachnospirales</taxon>
        <taxon>Lachnospiraceae</taxon>
        <taxon>Agathobacter</taxon>
    </lineage>
</organism>
<dbReference type="Proteomes" id="UP000479563">
    <property type="component" value="Unassembled WGS sequence"/>
</dbReference>
<accession>A0A173VWY8</accession>
<sequence length="121" mass="13736">MRIKEINWLDIGGEEAVLKVVSDTDCLVCFSCPCSCDVGDVLGEPLECLDTDNIILCETKDNIIEKMEGEFKYKLRGELKDMQNGIVEVKGFNLHIDEDKIPKDMSNGMCIQFEVSRIDIW</sequence>
<dbReference type="Proteomes" id="UP000095673">
    <property type="component" value="Unassembled WGS sequence"/>
</dbReference>
<name>A0A173VWY8_9FIRM</name>
<evidence type="ECO:0000313" key="1">
    <source>
        <dbReference type="EMBL" id="CUN31156.1"/>
    </source>
</evidence>
<dbReference type="OrthoDB" id="2059786at2"/>
<gene>
    <name evidence="1" type="ORF">ERS852580_03630</name>
    <name evidence="2" type="ORF">GKE07_16210</name>
</gene>
<dbReference type="EMBL" id="CYXM01000050">
    <property type="protein sequence ID" value="CUN31156.1"/>
    <property type="molecule type" value="Genomic_DNA"/>
</dbReference>